<gene>
    <name evidence="1" type="ORF">BBAD15_g5340</name>
</gene>
<proteinExistence type="predicted"/>
<dbReference type="HOGENOM" id="CLU_2014852_0_0_1"/>
<protein>
    <submittedName>
        <fullName evidence="1">Uncharacterized protein</fullName>
    </submittedName>
</protein>
<dbReference type="Proteomes" id="UP000030106">
    <property type="component" value="Unassembled WGS sequence"/>
</dbReference>
<name>A0A0A2VN58_BEABA</name>
<reference evidence="1 2" key="1">
    <citation type="submission" date="2012-10" db="EMBL/GenBank/DDBJ databases">
        <title>Genome sequencing and analysis of entomopathogenic fungi Beauveria bassiana D1-5.</title>
        <authorList>
            <person name="Li Q."/>
            <person name="Wang L."/>
            <person name="Zhang Z."/>
            <person name="Wang Q."/>
            <person name="Ren J."/>
            <person name="Wang M."/>
            <person name="Xu W."/>
            <person name="Wang J."/>
            <person name="Lu Y."/>
            <person name="Du Q."/>
            <person name="Sun Z."/>
        </authorList>
    </citation>
    <scope>NUCLEOTIDE SEQUENCE [LARGE SCALE GENOMIC DNA]</scope>
    <source>
        <strain evidence="1 2">D1-5</strain>
    </source>
</reference>
<dbReference type="AlphaFoldDB" id="A0A0A2VN58"/>
<evidence type="ECO:0000313" key="1">
    <source>
        <dbReference type="EMBL" id="KGQ09326.1"/>
    </source>
</evidence>
<comment type="caution">
    <text evidence="1">The sequence shown here is derived from an EMBL/GenBank/DDBJ whole genome shotgun (WGS) entry which is preliminary data.</text>
</comment>
<organism evidence="1 2">
    <name type="scientific">Beauveria bassiana D1-5</name>
    <dbReference type="NCBI Taxonomy" id="1245745"/>
    <lineage>
        <taxon>Eukaryota</taxon>
        <taxon>Fungi</taxon>
        <taxon>Dikarya</taxon>
        <taxon>Ascomycota</taxon>
        <taxon>Pezizomycotina</taxon>
        <taxon>Sordariomycetes</taxon>
        <taxon>Hypocreomycetidae</taxon>
        <taxon>Hypocreales</taxon>
        <taxon>Cordycipitaceae</taxon>
        <taxon>Beauveria</taxon>
    </lineage>
</organism>
<evidence type="ECO:0000313" key="2">
    <source>
        <dbReference type="Proteomes" id="UP000030106"/>
    </source>
</evidence>
<accession>A0A0A2VN58</accession>
<dbReference type="EMBL" id="ANFO01000464">
    <property type="protein sequence ID" value="KGQ09326.1"/>
    <property type="molecule type" value="Genomic_DNA"/>
</dbReference>
<sequence length="123" mass="13062">MCTIRLCRFTCDAVAIHGFSRPRSVCRWSISSSMDMANSIASLGGVLLVSTMVGRGVGVGPDAGPVLSMSWINESMDVGASVVFAWRRDAVEVEAARANAGSRAACRTSVLSKAGQRQRQRPS</sequence>